<feature type="compositionally biased region" description="Polar residues" evidence="2">
    <location>
        <begin position="59"/>
        <end position="79"/>
    </location>
</feature>
<evidence type="ECO:0000313" key="3">
    <source>
        <dbReference type="EMBL" id="KAL3266109.1"/>
    </source>
</evidence>
<protein>
    <submittedName>
        <fullName evidence="3">Uncharacterized protein</fullName>
    </submittedName>
</protein>
<feature type="compositionally biased region" description="Polar residues" evidence="2">
    <location>
        <begin position="30"/>
        <end position="52"/>
    </location>
</feature>
<sequence length="90" mass="9750">MSSLHGLPPLPKSLSGFNLNENYIDPPTPARTTSMRSHQGLQSSLGSNSMLQQPHKGMNGTSELSPSFTPGRKTSNLDSQLAILRREMVS</sequence>
<comment type="caution">
    <text evidence="3">The sequence shown here is derived from an EMBL/GenBank/DDBJ whole genome shotgun (WGS) entry which is preliminary data.</text>
</comment>
<evidence type="ECO:0000313" key="4">
    <source>
        <dbReference type="Proteomes" id="UP001516400"/>
    </source>
</evidence>
<keyword evidence="4" id="KW-1185">Reference proteome</keyword>
<accession>A0ABD2MIC6</accession>
<dbReference type="EMBL" id="JABFTP020000001">
    <property type="protein sequence ID" value="KAL3266109.1"/>
    <property type="molecule type" value="Genomic_DNA"/>
</dbReference>
<comment type="similarity">
    <text evidence="1">Belongs to the FAM89 family.</text>
</comment>
<organism evidence="3 4">
    <name type="scientific">Cryptolaemus montrouzieri</name>
    <dbReference type="NCBI Taxonomy" id="559131"/>
    <lineage>
        <taxon>Eukaryota</taxon>
        <taxon>Metazoa</taxon>
        <taxon>Ecdysozoa</taxon>
        <taxon>Arthropoda</taxon>
        <taxon>Hexapoda</taxon>
        <taxon>Insecta</taxon>
        <taxon>Pterygota</taxon>
        <taxon>Neoptera</taxon>
        <taxon>Endopterygota</taxon>
        <taxon>Coleoptera</taxon>
        <taxon>Polyphaga</taxon>
        <taxon>Cucujiformia</taxon>
        <taxon>Coccinelloidea</taxon>
        <taxon>Coccinellidae</taxon>
        <taxon>Scymninae</taxon>
        <taxon>Scymnini</taxon>
        <taxon>Cryptolaemus</taxon>
    </lineage>
</organism>
<evidence type="ECO:0000256" key="1">
    <source>
        <dbReference type="ARBA" id="ARBA00038125"/>
    </source>
</evidence>
<evidence type="ECO:0000256" key="2">
    <source>
        <dbReference type="SAM" id="MobiDB-lite"/>
    </source>
</evidence>
<dbReference type="AlphaFoldDB" id="A0ABD2MIC6"/>
<dbReference type="Proteomes" id="UP001516400">
    <property type="component" value="Unassembled WGS sequence"/>
</dbReference>
<feature type="region of interest" description="Disordered" evidence="2">
    <location>
        <begin position="1"/>
        <end position="80"/>
    </location>
</feature>
<dbReference type="PANTHER" id="PTHR46949">
    <property type="entry name" value="LEUCINE REPEAT ADAPTER PROTEIN 25"/>
    <property type="match status" value="1"/>
</dbReference>
<gene>
    <name evidence="3" type="ORF">HHI36_010295</name>
</gene>
<dbReference type="PANTHER" id="PTHR46949:SF1">
    <property type="entry name" value="AT07979P2"/>
    <property type="match status" value="1"/>
</dbReference>
<reference evidence="3 4" key="1">
    <citation type="journal article" date="2021" name="BMC Biol.">
        <title>Horizontally acquired antibacterial genes associated with adaptive radiation of ladybird beetles.</title>
        <authorList>
            <person name="Li H.S."/>
            <person name="Tang X.F."/>
            <person name="Huang Y.H."/>
            <person name="Xu Z.Y."/>
            <person name="Chen M.L."/>
            <person name="Du X.Y."/>
            <person name="Qiu B.Y."/>
            <person name="Chen P.T."/>
            <person name="Zhang W."/>
            <person name="Slipinski A."/>
            <person name="Escalona H.E."/>
            <person name="Waterhouse R.M."/>
            <person name="Zwick A."/>
            <person name="Pang H."/>
        </authorList>
    </citation>
    <scope>NUCLEOTIDE SEQUENCE [LARGE SCALE GENOMIC DNA]</scope>
    <source>
        <strain evidence="3">SYSU2018</strain>
    </source>
</reference>
<proteinExistence type="inferred from homology"/>
<name>A0ABD2MIC6_9CUCU</name>